<feature type="transmembrane region" description="Helical" evidence="8">
    <location>
        <begin position="122"/>
        <end position="140"/>
    </location>
</feature>
<keyword evidence="5 8" id="KW-0472">Membrane</keyword>
<evidence type="ECO:0000313" key="9">
    <source>
        <dbReference type="EMBL" id="KAG0487822.1"/>
    </source>
</evidence>
<dbReference type="Gene3D" id="1.20.1080.10">
    <property type="entry name" value="Glycerol uptake facilitator protein"/>
    <property type="match status" value="1"/>
</dbReference>
<feature type="transmembrane region" description="Helical" evidence="8">
    <location>
        <begin position="40"/>
        <end position="63"/>
    </location>
</feature>
<dbReference type="NCBIfam" id="TIGR00861">
    <property type="entry name" value="MIP"/>
    <property type="match status" value="1"/>
</dbReference>
<proteinExistence type="inferred from homology"/>
<dbReference type="FunFam" id="1.20.1080.10:FF:000001">
    <property type="entry name" value="Probable aquaporin PIP1-2"/>
    <property type="match status" value="1"/>
</dbReference>
<evidence type="ECO:0000256" key="3">
    <source>
        <dbReference type="ARBA" id="ARBA00022692"/>
    </source>
</evidence>
<keyword evidence="3 7" id="KW-0812">Transmembrane</keyword>
<dbReference type="Pfam" id="PF00230">
    <property type="entry name" value="MIP"/>
    <property type="match status" value="1"/>
</dbReference>
<name>A0A835V723_VANPL</name>
<evidence type="ECO:0000256" key="4">
    <source>
        <dbReference type="ARBA" id="ARBA00022989"/>
    </source>
</evidence>
<dbReference type="InterPro" id="IPR000425">
    <property type="entry name" value="MIP"/>
</dbReference>
<dbReference type="Proteomes" id="UP000636800">
    <property type="component" value="Chromosome 3"/>
</dbReference>
<feature type="transmembrane region" description="Helical" evidence="8">
    <location>
        <begin position="247"/>
        <end position="268"/>
    </location>
</feature>
<evidence type="ECO:0000256" key="7">
    <source>
        <dbReference type="RuleBase" id="RU000477"/>
    </source>
</evidence>
<dbReference type="SUPFAM" id="SSF81338">
    <property type="entry name" value="Aquaporin-like"/>
    <property type="match status" value="1"/>
</dbReference>
<comment type="subcellular location">
    <subcellularLocation>
        <location evidence="1">Endomembrane system</location>
        <topology evidence="1">Multi-pass membrane protein</topology>
    </subcellularLocation>
</comment>
<sequence>MAGELKIEDRQEMIDTDGQDYVDPPPAPMFDAEEFRSWSFYRAGLAEFVATFLFVYVSVLAVMGAKRGHGLCSGIGIQGISWAFGGSIFVLVHCTSDLSGGHINPAVTFGLALARKLTVTRAVFYVAMQCLGAMCAAAVVKRFQGKDNYELLGGGANSVSPGYSKGAGLLAELMGTFVLVYTVFTATDPKRRARDPHIPVLAPLAIGFSVAMVHLATIPVTGTGINPARSLGTAILYNKAKPWHDQWVFWVGPLVGAGLAALYHEIVIRALPFKSLR</sequence>
<dbReference type="OrthoDB" id="2014623at2759"/>
<dbReference type="InterPro" id="IPR022357">
    <property type="entry name" value="MIP_CS"/>
</dbReference>
<feature type="transmembrane region" description="Helical" evidence="8">
    <location>
        <begin position="167"/>
        <end position="186"/>
    </location>
</feature>
<protein>
    <submittedName>
        <fullName evidence="9">Uncharacterized protein</fullName>
    </submittedName>
</protein>
<keyword evidence="2 7" id="KW-0813">Transport</keyword>
<gene>
    <name evidence="9" type="ORF">HPP92_006633</name>
</gene>
<dbReference type="AlphaFoldDB" id="A0A835V723"/>
<evidence type="ECO:0000256" key="1">
    <source>
        <dbReference type="ARBA" id="ARBA00004127"/>
    </source>
</evidence>
<comment type="similarity">
    <text evidence="6">Belongs to the MIP/aquaporin (TC 1.A.8) family. PIP (TC 1.A.8.11) subfamily.</text>
</comment>
<organism evidence="9 10">
    <name type="scientific">Vanilla planifolia</name>
    <name type="common">Vanilla</name>
    <dbReference type="NCBI Taxonomy" id="51239"/>
    <lineage>
        <taxon>Eukaryota</taxon>
        <taxon>Viridiplantae</taxon>
        <taxon>Streptophyta</taxon>
        <taxon>Embryophyta</taxon>
        <taxon>Tracheophyta</taxon>
        <taxon>Spermatophyta</taxon>
        <taxon>Magnoliopsida</taxon>
        <taxon>Liliopsida</taxon>
        <taxon>Asparagales</taxon>
        <taxon>Orchidaceae</taxon>
        <taxon>Vanilloideae</taxon>
        <taxon>Vanilleae</taxon>
        <taxon>Vanilla</taxon>
    </lineage>
</organism>
<feature type="transmembrane region" description="Helical" evidence="8">
    <location>
        <begin position="198"/>
        <end position="220"/>
    </location>
</feature>
<dbReference type="PRINTS" id="PR00783">
    <property type="entry name" value="MINTRINSICP"/>
</dbReference>
<evidence type="ECO:0000256" key="5">
    <source>
        <dbReference type="ARBA" id="ARBA00023136"/>
    </source>
</evidence>
<dbReference type="GO" id="GO:0016020">
    <property type="term" value="C:membrane"/>
    <property type="evidence" value="ECO:0007669"/>
    <property type="project" value="InterPro"/>
</dbReference>
<dbReference type="GO" id="GO:0012505">
    <property type="term" value="C:endomembrane system"/>
    <property type="evidence" value="ECO:0007669"/>
    <property type="project" value="UniProtKB-SubCell"/>
</dbReference>
<reference evidence="9 10" key="1">
    <citation type="journal article" date="2020" name="Nat. Food">
        <title>A phased Vanilla planifolia genome enables genetic improvement of flavour and production.</title>
        <authorList>
            <person name="Hasing T."/>
            <person name="Tang H."/>
            <person name="Brym M."/>
            <person name="Khazi F."/>
            <person name="Huang T."/>
            <person name="Chambers A.H."/>
        </authorList>
    </citation>
    <scope>NUCLEOTIDE SEQUENCE [LARGE SCALE GENOMIC DNA]</scope>
    <source>
        <tissue evidence="9">Leaf</tissue>
    </source>
</reference>
<dbReference type="PANTHER" id="PTHR45687">
    <property type="entry name" value="AQUAPORIN OR AQUAGLYCEROPORIN RELATED"/>
    <property type="match status" value="1"/>
</dbReference>
<evidence type="ECO:0000313" key="10">
    <source>
        <dbReference type="Proteomes" id="UP000636800"/>
    </source>
</evidence>
<dbReference type="CDD" id="cd00333">
    <property type="entry name" value="MIP"/>
    <property type="match status" value="1"/>
</dbReference>
<dbReference type="EMBL" id="JADCNL010000003">
    <property type="protein sequence ID" value="KAG0487822.1"/>
    <property type="molecule type" value="Genomic_DNA"/>
</dbReference>
<comment type="caution">
    <text evidence="9">The sequence shown here is derived from an EMBL/GenBank/DDBJ whole genome shotgun (WGS) entry which is preliminary data.</text>
</comment>
<accession>A0A835V723</accession>
<dbReference type="InterPro" id="IPR034294">
    <property type="entry name" value="Aquaporin_transptr"/>
</dbReference>
<evidence type="ECO:0000256" key="8">
    <source>
        <dbReference type="SAM" id="Phobius"/>
    </source>
</evidence>
<keyword evidence="4 8" id="KW-1133">Transmembrane helix</keyword>
<dbReference type="PROSITE" id="PS00221">
    <property type="entry name" value="MIP"/>
    <property type="match status" value="1"/>
</dbReference>
<dbReference type="GO" id="GO:0015267">
    <property type="term" value="F:channel activity"/>
    <property type="evidence" value="ECO:0007669"/>
    <property type="project" value="InterPro"/>
</dbReference>
<evidence type="ECO:0000256" key="6">
    <source>
        <dbReference type="ARBA" id="ARBA00038497"/>
    </source>
</evidence>
<keyword evidence="10" id="KW-1185">Reference proteome</keyword>
<evidence type="ECO:0000256" key="2">
    <source>
        <dbReference type="ARBA" id="ARBA00022448"/>
    </source>
</evidence>
<dbReference type="InterPro" id="IPR023271">
    <property type="entry name" value="Aquaporin-like"/>
</dbReference>